<dbReference type="InterPro" id="IPR023772">
    <property type="entry name" value="DNA-bd_HTH_TetR-type_CS"/>
</dbReference>
<dbReference type="Gene3D" id="1.10.357.10">
    <property type="entry name" value="Tetracycline Repressor, domain 2"/>
    <property type="match status" value="1"/>
</dbReference>
<dbReference type="InterPro" id="IPR001647">
    <property type="entry name" value="HTH_TetR"/>
</dbReference>
<protein>
    <submittedName>
        <fullName evidence="7">TetR family transcriptional regulator</fullName>
    </submittedName>
</protein>
<gene>
    <name evidence="7" type="ORF">KDA82_07680</name>
</gene>
<dbReference type="InterPro" id="IPR050109">
    <property type="entry name" value="HTH-type_TetR-like_transc_reg"/>
</dbReference>
<keyword evidence="3" id="KW-0804">Transcription</keyword>
<keyword evidence="1" id="KW-0805">Transcription regulation</keyword>
<dbReference type="AlphaFoldDB" id="A0A8T4IKR4"/>
<evidence type="ECO:0000256" key="4">
    <source>
        <dbReference type="PROSITE-ProRule" id="PRU00335"/>
    </source>
</evidence>
<dbReference type="GO" id="GO:0003700">
    <property type="term" value="F:DNA-binding transcription factor activity"/>
    <property type="evidence" value="ECO:0007669"/>
    <property type="project" value="TreeGrafter"/>
</dbReference>
<keyword evidence="8" id="KW-1185">Reference proteome</keyword>
<dbReference type="Pfam" id="PF00440">
    <property type="entry name" value="TetR_N"/>
    <property type="match status" value="1"/>
</dbReference>
<dbReference type="PANTHER" id="PTHR30055">
    <property type="entry name" value="HTH-TYPE TRANSCRIPTIONAL REGULATOR RUTR"/>
    <property type="match status" value="1"/>
</dbReference>
<dbReference type="InterPro" id="IPR009057">
    <property type="entry name" value="Homeodomain-like_sf"/>
</dbReference>
<keyword evidence="2 4" id="KW-0238">DNA-binding</keyword>
<evidence type="ECO:0000256" key="3">
    <source>
        <dbReference type="ARBA" id="ARBA00023163"/>
    </source>
</evidence>
<feature type="domain" description="HTH tetR-type" evidence="6">
    <location>
        <begin position="29"/>
        <end position="89"/>
    </location>
</feature>
<dbReference type="PROSITE" id="PS50977">
    <property type="entry name" value="HTH_TETR_2"/>
    <property type="match status" value="1"/>
</dbReference>
<feature type="region of interest" description="Disordered" evidence="5">
    <location>
        <begin position="1"/>
        <end position="26"/>
    </location>
</feature>
<sequence length="224" mass="24374">MESRRTASAEDPPPAADSPSSGLRERKKLETRSALRAAAVELYLDKGPSAVTVHDICEAAGVSPRTFFNYFETKDDAVFDWDHRLTHQLVKGVRDRPSDEPPLPALHRTIHDAVPALVADPGWHSRGALLRRYPELIPRLLHSNRRMEEAVACAVAERTGLPEDARYPRLLAGAGLAAFRTAMRAWDPGTGADSLLGLVDESFGLLAAGLPAPERDAAERDGEA</sequence>
<evidence type="ECO:0000313" key="8">
    <source>
        <dbReference type="Proteomes" id="UP000675554"/>
    </source>
</evidence>
<organism evidence="7 8">
    <name type="scientific">Streptomyces daliensis</name>
    <dbReference type="NCBI Taxonomy" id="299421"/>
    <lineage>
        <taxon>Bacteria</taxon>
        <taxon>Bacillati</taxon>
        <taxon>Actinomycetota</taxon>
        <taxon>Actinomycetes</taxon>
        <taxon>Kitasatosporales</taxon>
        <taxon>Streptomycetaceae</taxon>
        <taxon>Streptomyces</taxon>
    </lineage>
</organism>
<dbReference type="GO" id="GO:0000976">
    <property type="term" value="F:transcription cis-regulatory region binding"/>
    <property type="evidence" value="ECO:0007669"/>
    <property type="project" value="TreeGrafter"/>
</dbReference>
<evidence type="ECO:0000256" key="2">
    <source>
        <dbReference type="ARBA" id="ARBA00023125"/>
    </source>
</evidence>
<proteinExistence type="predicted"/>
<accession>A0A8T4IKR4</accession>
<dbReference type="PROSITE" id="PS01081">
    <property type="entry name" value="HTH_TETR_1"/>
    <property type="match status" value="1"/>
</dbReference>
<comment type="caution">
    <text evidence="7">The sequence shown here is derived from an EMBL/GenBank/DDBJ whole genome shotgun (WGS) entry which is preliminary data.</text>
</comment>
<feature type="DNA-binding region" description="H-T-H motif" evidence="4">
    <location>
        <begin position="52"/>
        <end position="71"/>
    </location>
</feature>
<evidence type="ECO:0000256" key="5">
    <source>
        <dbReference type="SAM" id="MobiDB-lite"/>
    </source>
</evidence>
<dbReference type="InterPro" id="IPR041347">
    <property type="entry name" value="MftR_C"/>
</dbReference>
<dbReference type="SUPFAM" id="SSF46689">
    <property type="entry name" value="Homeodomain-like"/>
    <property type="match status" value="1"/>
</dbReference>
<dbReference type="Proteomes" id="UP000675554">
    <property type="component" value="Unassembled WGS sequence"/>
</dbReference>
<evidence type="ECO:0000259" key="6">
    <source>
        <dbReference type="PROSITE" id="PS50977"/>
    </source>
</evidence>
<dbReference type="PANTHER" id="PTHR30055:SF238">
    <property type="entry name" value="MYCOFACTOCIN BIOSYNTHESIS TRANSCRIPTIONAL REGULATOR MFTR-RELATED"/>
    <property type="match status" value="1"/>
</dbReference>
<dbReference type="Pfam" id="PF17754">
    <property type="entry name" value="TetR_C_14"/>
    <property type="match status" value="1"/>
</dbReference>
<dbReference type="EMBL" id="JAGSMN010000145">
    <property type="protein sequence ID" value="MBR7672896.1"/>
    <property type="molecule type" value="Genomic_DNA"/>
</dbReference>
<evidence type="ECO:0000313" key="7">
    <source>
        <dbReference type="EMBL" id="MBR7672896.1"/>
    </source>
</evidence>
<reference evidence="7" key="1">
    <citation type="submission" date="2021-04" db="EMBL/GenBank/DDBJ databases">
        <title>Sequencing of actinobacteria type strains.</title>
        <authorList>
            <person name="Nguyen G.-S."/>
            <person name="Wentzel A."/>
        </authorList>
    </citation>
    <scope>NUCLEOTIDE SEQUENCE</scope>
    <source>
        <strain evidence="7">DSM 42095</strain>
    </source>
</reference>
<evidence type="ECO:0000256" key="1">
    <source>
        <dbReference type="ARBA" id="ARBA00023015"/>
    </source>
</evidence>
<dbReference type="Gene3D" id="1.10.10.60">
    <property type="entry name" value="Homeodomain-like"/>
    <property type="match status" value="1"/>
</dbReference>
<name>A0A8T4IKR4_9ACTN</name>